<keyword evidence="4" id="KW-1185">Reference proteome</keyword>
<gene>
    <name evidence="3" type="ORF">GCM10022242_37950</name>
</gene>
<proteinExistence type="predicted"/>
<reference evidence="4" key="1">
    <citation type="journal article" date="2019" name="Int. J. Syst. Evol. Microbiol.">
        <title>The Global Catalogue of Microorganisms (GCM) 10K type strain sequencing project: providing services to taxonomists for standard genome sequencing and annotation.</title>
        <authorList>
            <consortium name="The Broad Institute Genomics Platform"/>
            <consortium name="The Broad Institute Genome Sequencing Center for Infectious Disease"/>
            <person name="Wu L."/>
            <person name="Ma J."/>
        </authorList>
    </citation>
    <scope>NUCLEOTIDE SEQUENCE [LARGE SCALE GENOMIC DNA]</scope>
    <source>
        <strain evidence="4">JCM 16953</strain>
    </source>
</reference>
<dbReference type="RefSeq" id="WP_344778447.1">
    <property type="nucleotide sequence ID" value="NZ_BAABAH010000018.1"/>
</dbReference>
<feature type="region of interest" description="Disordered" evidence="1">
    <location>
        <begin position="94"/>
        <end position="147"/>
    </location>
</feature>
<evidence type="ECO:0000313" key="4">
    <source>
        <dbReference type="Proteomes" id="UP001501821"/>
    </source>
</evidence>
<comment type="caution">
    <text evidence="3">The sequence shown here is derived from an EMBL/GenBank/DDBJ whole genome shotgun (WGS) entry which is preliminary data.</text>
</comment>
<evidence type="ECO:0000256" key="2">
    <source>
        <dbReference type="SAM" id="Phobius"/>
    </source>
</evidence>
<name>A0ABP7J3T7_9ACTN</name>
<keyword evidence="2" id="KW-0472">Membrane</keyword>
<organism evidence="3 4">
    <name type="scientific">Nocardioides panacisoli</name>
    <dbReference type="NCBI Taxonomy" id="627624"/>
    <lineage>
        <taxon>Bacteria</taxon>
        <taxon>Bacillati</taxon>
        <taxon>Actinomycetota</taxon>
        <taxon>Actinomycetes</taxon>
        <taxon>Propionibacteriales</taxon>
        <taxon>Nocardioidaceae</taxon>
        <taxon>Nocardioides</taxon>
    </lineage>
</organism>
<dbReference type="Proteomes" id="UP001501821">
    <property type="component" value="Unassembled WGS sequence"/>
</dbReference>
<feature type="transmembrane region" description="Helical" evidence="2">
    <location>
        <begin position="75"/>
        <end position="92"/>
    </location>
</feature>
<evidence type="ECO:0000256" key="1">
    <source>
        <dbReference type="SAM" id="MobiDB-lite"/>
    </source>
</evidence>
<accession>A0ABP7J3T7</accession>
<sequence>MTPTDDADQQAPQPSPEDEAAVRRLLAGVREAGPVPPAVAARLDDTLAGLAGARTADGAPVADVVPLAPRRRRRAAALLVAAAAVVVGGIAISSHGSSGEDAGSTSADSAVSREPGADAEVSGAKDYSGGGGGDSITPHDRTKAPTRSDLNALKSVASARVRPGHLVPDLKALRHGFARQVGRSAYSADAPVAPDGFRCAPARYGHGVLLGVRYGGRPAVVAFRIPKGDTQVVEVLQCGTADVLRSTTIPAG</sequence>
<keyword evidence="2" id="KW-0812">Transmembrane</keyword>
<evidence type="ECO:0000313" key="3">
    <source>
        <dbReference type="EMBL" id="GAA3833293.1"/>
    </source>
</evidence>
<protein>
    <submittedName>
        <fullName evidence="3">Uncharacterized protein</fullName>
    </submittedName>
</protein>
<dbReference type="EMBL" id="BAABAH010000018">
    <property type="protein sequence ID" value="GAA3833293.1"/>
    <property type="molecule type" value="Genomic_DNA"/>
</dbReference>
<keyword evidence="2" id="KW-1133">Transmembrane helix</keyword>